<feature type="region of interest" description="Disordered" evidence="1">
    <location>
        <begin position="1"/>
        <end position="148"/>
    </location>
</feature>
<evidence type="ECO:0000313" key="2">
    <source>
        <dbReference type="EMBL" id="KAG6928510.1"/>
    </source>
</evidence>
<dbReference type="EMBL" id="JAHGAV010000211">
    <property type="protein sequence ID" value="KAG6928510.1"/>
    <property type="molecule type" value="Genomic_DNA"/>
</dbReference>
<name>A0A8T1SIG2_CHESE</name>
<proteinExistence type="predicted"/>
<organism evidence="2 3">
    <name type="scientific">Chelydra serpentina</name>
    <name type="common">Snapping turtle</name>
    <name type="synonym">Testudo serpentina</name>
    <dbReference type="NCBI Taxonomy" id="8475"/>
    <lineage>
        <taxon>Eukaryota</taxon>
        <taxon>Metazoa</taxon>
        <taxon>Chordata</taxon>
        <taxon>Craniata</taxon>
        <taxon>Vertebrata</taxon>
        <taxon>Euteleostomi</taxon>
        <taxon>Archelosauria</taxon>
        <taxon>Testudinata</taxon>
        <taxon>Testudines</taxon>
        <taxon>Cryptodira</taxon>
        <taxon>Durocryptodira</taxon>
        <taxon>Americhelydia</taxon>
        <taxon>Chelydroidea</taxon>
        <taxon>Chelydridae</taxon>
        <taxon>Chelydra</taxon>
    </lineage>
</organism>
<sequence length="148" mass="15493">AKLWWEGRAGRGSRIRALQEGGSPAGQAARAGRGGGGGSPALLSLRRRQLPSWPRTRAPQPAAPPPSPRARRAWRSSLAQERAARAMASKSEAPFEKALGGPALPADSQETEQLLFSGEGKGEKGVRGSKSFSGTLASDKSLEPEQNG</sequence>
<feature type="non-terminal residue" evidence="2">
    <location>
        <position position="1"/>
    </location>
</feature>
<reference evidence="2 3" key="1">
    <citation type="journal article" date="2020" name="G3 (Bethesda)">
        <title>Draft Genome of the Common Snapping Turtle, Chelydra serpentina, a Model for Phenotypic Plasticity in Reptiles.</title>
        <authorList>
            <person name="Das D."/>
            <person name="Singh S.K."/>
            <person name="Bierstedt J."/>
            <person name="Erickson A."/>
            <person name="Galli G.L.J."/>
            <person name="Crossley D.A. 2nd"/>
            <person name="Rhen T."/>
        </authorList>
    </citation>
    <scope>NUCLEOTIDE SEQUENCE [LARGE SCALE GENOMIC DNA]</scope>
    <source>
        <strain evidence="2">KW</strain>
    </source>
</reference>
<gene>
    <name evidence="2" type="primary">TRARG1</name>
    <name evidence="2" type="ORF">G0U57_007886</name>
</gene>
<dbReference type="Proteomes" id="UP000765507">
    <property type="component" value="Unassembled WGS sequence"/>
</dbReference>
<keyword evidence="3" id="KW-1185">Reference proteome</keyword>
<comment type="caution">
    <text evidence="2">The sequence shown here is derived from an EMBL/GenBank/DDBJ whole genome shotgun (WGS) entry which is preliminary data.</text>
</comment>
<feature type="compositionally biased region" description="Polar residues" evidence="1">
    <location>
        <begin position="130"/>
        <end position="148"/>
    </location>
</feature>
<accession>A0A8T1SIG2</accession>
<protein>
    <submittedName>
        <fullName evidence="2">Trafficking regulator of GLUT4 1</fullName>
    </submittedName>
</protein>
<feature type="compositionally biased region" description="Low complexity" evidence="1">
    <location>
        <begin position="21"/>
        <end position="31"/>
    </location>
</feature>
<evidence type="ECO:0000313" key="3">
    <source>
        <dbReference type="Proteomes" id="UP000765507"/>
    </source>
</evidence>
<feature type="non-terminal residue" evidence="2">
    <location>
        <position position="148"/>
    </location>
</feature>
<dbReference type="OrthoDB" id="9049275at2759"/>
<dbReference type="AlphaFoldDB" id="A0A8T1SIG2"/>
<evidence type="ECO:0000256" key="1">
    <source>
        <dbReference type="SAM" id="MobiDB-lite"/>
    </source>
</evidence>